<dbReference type="InterPro" id="IPR003961">
    <property type="entry name" value="FN3_dom"/>
</dbReference>
<dbReference type="SMART" id="SM00060">
    <property type="entry name" value="FN3"/>
    <property type="match status" value="2"/>
</dbReference>
<sequence length="309" mass="34632">MGLPVTKFSFLIFIDTVPSSPPASFRGHSLSSTSIELSWGKVPKSPPYKILGFLLACVRLSSTEEHSVNLSSGQLNWVFKGLRKFTNYSCRLRAYNRFGSSTWSKQLVISTDEDGRVEPDWAPNKVYTLHYSLIKVTIPKTDPSKLAELLKKQTNEQTKLQSVRTSHSTSEQSLEQFIVLLKTENYLLKNSTIGNRLLFSELANNEFTFPDRPPSELSALSLDKNSVQLDWRPVSPEHNNGLVLGYRVCYNEVHNTSRVASIKVGADKTRVTIDGLRPNTNYSFQILAFTAKGNGTISEKYFAKTLSGI</sequence>
<dbReference type="Pfam" id="PF00041">
    <property type="entry name" value="fn3"/>
    <property type="match status" value="2"/>
</dbReference>
<feature type="domain" description="Fibronectin type-III" evidence="1">
    <location>
        <begin position="213"/>
        <end position="308"/>
    </location>
</feature>
<name>A0ABN8M9C3_9CNID</name>
<keyword evidence="3" id="KW-1185">Reference proteome</keyword>
<dbReference type="EMBL" id="CALNXI010000378">
    <property type="protein sequence ID" value="CAH3025892.1"/>
    <property type="molecule type" value="Genomic_DNA"/>
</dbReference>
<evidence type="ECO:0000313" key="3">
    <source>
        <dbReference type="Proteomes" id="UP001159427"/>
    </source>
</evidence>
<organism evidence="2 3">
    <name type="scientific">Porites evermanni</name>
    <dbReference type="NCBI Taxonomy" id="104178"/>
    <lineage>
        <taxon>Eukaryota</taxon>
        <taxon>Metazoa</taxon>
        <taxon>Cnidaria</taxon>
        <taxon>Anthozoa</taxon>
        <taxon>Hexacorallia</taxon>
        <taxon>Scleractinia</taxon>
        <taxon>Fungiina</taxon>
        <taxon>Poritidae</taxon>
        <taxon>Porites</taxon>
    </lineage>
</organism>
<evidence type="ECO:0000313" key="2">
    <source>
        <dbReference type="EMBL" id="CAH3025892.1"/>
    </source>
</evidence>
<evidence type="ECO:0000259" key="1">
    <source>
        <dbReference type="PROSITE" id="PS50853"/>
    </source>
</evidence>
<accession>A0ABN8M9C3</accession>
<dbReference type="PANTHER" id="PTHR46957">
    <property type="entry name" value="CYTOKINE RECEPTOR"/>
    <property type="match status" value="1"/>
</dbReference>
<dbReference type="InterPro" id="IPR050713">
    <property type="entry name" value="RTP_Phos/Ushers"/>
</dbReference>
<feature type="domain" description="Fibronectin type-III" evidence="1">
    <location>
        <begin position="21"/>
        <end position="114"/>
    </location>
</feature>
<proteinExistence type="predicted"/>
<dbReference type="SUPFAM" id="SSF49265">
    <property type="entry name" value="Fibronectin type III"/>
    <property type="match status" value="1"/>
</dbReference>
<dbReference type="Proteomes" id="UP001159427">
    <property type="component" value="Unassembled WGS sequence"/>
</dbReference>
<comment type="caution">
    <text evidence="2">The sequence shown here is derived from an EMBL/GenBank/DDBJ whole genome shotgun (WGS) entry which is preliminary data.</text>
</comment>
<dbReference type="PROSITE" id="PS50853">
    <property type="entry name" value="FN3"/>
    <property type="match status" value="2"/>
</dbReference>
<dbReference type="CDD" id="cd00063">
    <property type="entry name" value="FN3"/>
    <property type="match status" value="2"/>
</dbReference>
<protein>
    <recommendedName>
        <fullName evidence="1">Fibronectin type-III domain-containing protein</fullName>
    </recommendedName>
</protein>
<reference evidence="2 3" key="1">
    <citation type="submission" date="2022-05" db="EMBL/GenBank/DDBJ databases">
        <authorList>
            <consortium name="Genoscope - CEA"/>
            <person name="William W."/>
        </authorList>
    </citation>
    <scope>NUCLEOTIDE SEQUENCE [LARGE SCALE GENOMIC DNA]</scope>
</reference>
<dbReference type="PRINTS" id="PR00014">
    <property type="entry name" value="FNTYPEIII"/>
</dbReference>
<dbReference type="Gene3D" id="2.60.40.10">
    <property type="entry name" value="Immunoglobulins"/>
    <property type="match status" value="2"/>
</dbReference>
<dbReference type="InterPro" id="IPR036116">
    <property type="entry name" value="FN3_sf"/>
</dbReference>
<dbReference type="InterPro" id="IPR013783">
    <property type="entry name" value="Ig-like_fold"/>
</dbReference>
<gene>
    <name evidence="2" type="ORF">PEVE_00027488</name>
</gene>
<dbReference type="PANTHER" id="PTHR46957:SF3">
    <property type="entry name" value="CYTOKINE RECEPTOR"/>
    <property type="match status" value="1"/>
</dbReference>